<keyword evidence="1" id="KW-0472">Membrane</keyword>
<keyword evidence="1" id="KW-0812">Transmembrane</keyword>
<accession>A0A8J9UD00</accession>
<evidence type="ECO:0000313" key="3">
    <source>
        <dbReference type="Proteomes" id="UP000838878"/>
    </source>
</evidence>
<reference evidence="2" key="1">
    <citation type="submission" date="2021-12" db="EMBL/GenBank/DDBJ databases">
        <authorList>
            <person name="Martin H S."/>
        </authorList>
    </citation>
    <scope>NUCLEOTIDE SEQUENCE</scope>
</reference>
<dbReference type="OrthoDB" id="8300628at2759"/>
<keyword evidence="1" id="KW-1133">Transmembrane helix</keyword>
<evidence type="ECO:0000256" key="1">
    <source>
        <dbReference type="SAM" id="Phobius"/>
    </source>
</evidence>
<sequence>MVAVETYVNNHFGKILPTLILGDNQKSRVPLIPTNIDLESITSSPPAEESIALGNKLHYMINSMINTNTKLTALTECRESMTKSHKNDTENELDEDIVKKDEISASEYPIDVFKDKNIVTAVACISKDNERSEINKDTIKNLFKYEANDSENEVQNLQNALCNQISNGTFQKRLKIKKLTLTPKHSIQQVIVLNSGDANSLLIKSTMSQKFTFSKTDKTELKLLPILSKKSINRSFPLQVSTVGYAFPKYNKMINLTRNEAVLLKEKTLDIKSVQKLIPKEKLCDKNFQCNMCMKDDAELRKCYISELVKNKCISTRSESFYRLSDSIEEDVGKLGKVTENTEECKDDVSVNITDNHENISNSTSLDILVSLLNEIKKITSCQANIVNYSNEMSTVPKNKEFEVLHNNVSVPENTPDISINSSMSLSSLISLKHENCSLLQNVVEDAYLNFDTTVTKKVELRNIQPLFLDKEVTVKTSEKHVVHTFTDVPSRFFSTTANKSTEFINSLKIIEMSSSRSLSSFYDRSILHYNSSFHNITKSPKFNQEVLLVRETTNKNKRNEIMLSNALTKNMMEHKNNALSEFDPLMKMKRDILVTVYSVLVLTVFAALTFPDFLHLV</sequence>
<feature type="transmembrane region" description="Helical" evidence="1">
    <location>
        <begin position="593"/>
        <end position="611"/>
    </location>
</feature>
<gene>
    <name evidence="2" type="ORF">BINO364_LOCUS4647</name>
</gene>
<evidence type="ECO:0000313" key="2">
    <source>
        <dbReference type="EMBL" id="CAH0718116.1"/>
    </source>
</evidence>
<keyword evidence="3" id="KW-1185">Reference proteome</keyword>
<protein>
    <submittedName>
        <fullName evidence="2">Uncharacterized protein</fullName>
    </submittedName>
</protein>
<dbReference type="Proteomes" id="UP000838878">
    <property type="component" value="Chromosome 12"/>
</dbReference>
<dbReference type="EMBL" id="OV170232">
    <property type="protein sequence ID" value="CAH0718116.1"/>
    <property type="molecule type" value="Genomic_DNA"/>
</dbReference>
<name>A0A8J9UD00_9NEOP</name>
<organism evidence="2 3">
    <name type="scientific">Brenthis ino</name>
    <name type="common">lesser marbled fritillary</name>
    <dbReference type="NCBI Taxonomy" id="405034"/>
    <lineage>
        <taxon>Eukaryota</taxon>
        <taxon>Metazoa</taxon>
        <taxon>Ecdysozoa</taxon>
        <taxon>Arthropoda</taxon>
        <taxon>Hexapoda</taxon>
        <taxon>Insecta</taxon>
        <taxon>Pterygota</taxon>
        <taxon>Neoptera</taxon>
        <taxon>Endopterygota</taxon>
        <taxon>Lepidoptera</taxon>
        <taxon>Glossata</taxon>
        <taxon>Ditrysia</taxon>
        <taxon>Papilionoidea</taxon>
        <taxon>Nymphalidae</taxon>
        <taxon>Heliconiinae</taxon>
        <taxon>Argynnini</taxon>
        <taxon>Brenthis</taxon>
    </lineage>
</organism>
<proteinExistence type="predicted"/>
<feature type="non-terminal residue" evidence="2">
    <location>
        <position position="618"/>
    </location>
</feature>
<dbReference type="AlphaFoldDB" id="A0A8J9UD00"/>